<organism evidence="2 3">
    <name type="scientific">Camelina sativa</name>
    <name type="common">False flax</name>
    <name type="synonym">Myagrum sativum</name>
    <dbReference type="NCBI Taxonomy" id="90675"/>
    <lineage>
        <taxon>Eukaryota</taxon>
        <taxon>Viridiplantae</taxon>
        <taxon>Streptophyta</taxon>
        <taxon>Embryophyta</taxon>
        <taxon>Tracheophyta</taxon>
        <taxon>Spermatophyta</taxon>
        <taxon>Magnoliopsida</taxon>
        <taxon>eudicotyledons</taxon>
        <taxon>Gunneridae</taxon>
        <taxon>Pentapetalae</taxon>
        <taxon>rosids</taxon>
        <taxon>malvids</taxon>
        <taxon>Brassicales</taxon>
        <taxon>Brassicaceae</taxon>
        <taxon>Camelineae</taxon>
        <taxon>Camelina</taxon>
    </lineage>
</organism>
<reference evidence="2" key="1">
    <citation type="journal article" date="2014" name="Nat. Commun.">
        <title>The emerging biofuel crop Camelina sativa retains a highly undifferentiated hexaploid genome structure.</title>
        <authorList>
            <person name="Kagale S."/>
            <person name="Koh C."/>
            <person name="Nixon J."/>
            <person name="Bollina V."/>
            <person name="Clarke W.E."/>
            <person name="Tuteja R."/>
            <person name="Spillane C."/>
            <person name="Robinson S.J."/>
            <person name="Links M.G."/>
            <person name="Clarke C."/>
            <person name="Higgins E.E."/>
            <person name="Huebert T."/>
            <person name="Sharpe A.G."/>
            <person name="Parkin I.A."/>
        </authorList>
    </citation>
    <scope>NUCLEOTIDE SEQUENCE [LARGE SCALE GENOMIC DNA]</scope>
    <source>
        <strain evidence="2">cv. DH55</strain>
    </source>
</reference>
<dbReference type="RefSeq" id="XP_019102254.1">
    <property type="nucleotide sequence ID" value="XM_019246709.1"/>
</dbReference>
<protein>
    <submittedName>
        <fullName evidence="3">Uncharacterized protein LOC104790835 isoform X1</fullName>
    </submittedName>
</protein>
<reference evidence="3" key="2">
    <citation type="submission" date="2025-08" db="UniProtKB">
        <authorList>
            <consortium name="RefSeq"/>
        </authorList>
    </citation>
    <scope>IDENTIFICATION</scope>
    <source>
        <tissue evidence="3">Leaf</tissue>
    </source>
</reference>
<evidence type="ECO:0000256" key="1">
    <source>
        <dbReference type="SAM" id="MobiDB-lite"/>
    </source>
</evidence>
<keyword evidence="2" id="KW-1185">Reference proteome</keyword>
<evidence type="ECO:0000313" key="2">
    <source>
        <dbReference type="Proteomes" id="UP000694864"/>
    </source>
</evidence>
<sequence>MEAKEIVCCIPAKNVIPKLTQQETVVSMEAKEIICCIPAKNVMAKLTQQETVISMEAKEIVCCIPAKSVIPTHTQQGEKDQESDVDGDVKEITKLEYRHSLAHRGNLIRIEEEKEDIDPLFKRYFRNLQNNALNSTPMKRPKLEKEGPHEATLLEE</sequence>
<accession>A0ABM1RTB6</accession>
<gene>
    <name evidence="3" type="primary">LOC104790835</name>
</gene>
<evidence type="ECO:0000313" key="3">
    <source>
        <dbReference type="RefSeq" id="XP_019102254.1"/>
    </source>
</evidence>
<dbReference type="GeneID" id="104790835"/>
<name>A0ABM1RTB6_CAMSA</name>
<feature type="region of interest" description="Disordered" evidence="1">
    <location>
        <begin position="133"/>
        <end position="156"/>
    </location>
</feature>
<dbReference type="Proteomes" id="UP000694864">
    <property type="component" value="Chromosome 6"/>
</dbReference>
<proteinExistence type="predicted"/>